<reference evidence="5" key="1">
    <citation type="journal article" date="2019" name="Int. J. Syst. Evol. Microbiol.">
        <title>The Global Catalogue of Microorganisms (GCM) 10K type strain sequencing project: providing services to taxonomists for standard genome sequencing and annotation.</title>
        <authorList>
            <consortium name="The Broad Institute Genomics Platform"/>
            <consortium name="The Broad Institute Genome Sequencing Center for Infectious Disease"/>
            <person name="Wu L."/>
            <person name="Ma J."/>
        </authorList>
    </citation>
    <scope>NUCLEOTIDE SEQUENCE [LARGE SCALE GENOMIC DNA]</scope>
    <source>
        <strain evidence="5">IBRC 10765</strain>
    </source>
</reference>
<dbReference type="PROSITE" id="PS50005">
    <property type="entry name" value="TPR"/>
    <property type="match status" value="2"/>
</dbReference>
<feature type="chain" id="PRO_5044920441" description="Cell division coordinator CpoB" evidence="1">
    <location>
        <begin position="23"/>
        <end position="269"/>
    </location>
</feature>
<evidence type="ECO:0000256" key="1">
    <source>
        <dbReference type="HAMAP-Rule" id="MF_02066"/>
    </source>
</evidence>
<evidence type="ECO:0000259" key="3">
    <source>
        <dbReference type="Pfam" id="PF16331"/>
    </source>
</evidence>
<name>A0ABV7ZX34_9GAMM</name>
<feature type="repeat" description="TPR" evidence="2">
    <location>
        <begin position="184"/>
        <end position="217"/>
    </location>
</feature>
<organism evidence="4 5">
    <name type="scientific">Saccharospirillum mangrovi</name>
    <dbReference type="NCBI Taxonomy" id="2161747"/>
    <lineage>
        <taxon>Bacteria</taxon>
        <taxon>Pseudomonadati</taxon>
        <taxon>Pseudomonadota</taxon>
        <taxon>Gammaproteobacteria</taxon>
        <taxon>Oceanospirillales</taxon>
        <taxon>Saccharospirillaceae</taxon>
        <taxon>Saccharospirillum</taxon>
    </lineage>
</organism>
<dbReference type="SUPFAM" id="SSF48452">
    <property type="entry name" value="TPR-like"/>
    <property type="match status" value="1"/>
</dbReference>
<evidence type="ECO:0000256" key="2">
    <source>
        <dbReference type="PROSITE-ProRule" id="PRU00339"/>
    </source>
</evidence>
<comment type="similarity">
    <text evidence="1">Belongs to the CpoB family.</text>
</comment>
<keyword evidence="2" id="KW-0802">TPR repeat</keyword>
<feature type="signal peptide" evidence="1">
    <location>
        <begin position="1"/>
        <end position="22"/>
    </location>
</feature>
<dbReference type="Gene3D" id="1.25.40.10">
    <property type="entry name" value="Tetratricopeptide repeat domain"/>
    <property type="match status" value="1"/>
</dbReference>
<dbReference type="EMBL" id="JBHRYR010000002">
    <property type="protein sequence ID" value="MFC3852514.1"/>
    <property type="molecule type" value="Genomic_DNA"/>
</dbReference>
<sequence precursor="true">MKRYFISAVAGAALVGSSLLSAAPPIEQGRPTLINQSGRGILADELITDELLRQRLSTLQGQLSSEFATQDSLTQLLDRLFRMERQMQLMQGQIEELTYRLQVAERDNRERYIDLDQRLTSIQASGAQSLAGRATEVQPAQSVSADEQAQFNAARDLISERNYEGAVEALQTFITDHPDGLLLDGAYFWLGEVFTLLREFDNAREVYQKVLSDYPQSTRRNDATFKLGFLEERVGDVNRALEYYRAVIAAAPDSQLATLASQRINSLQE</sequence>
<keyword evidence="1" id="KW-0732">Signal</keyword>
<evidence type="ECO:0000313" key="5">
    <source>
        <dbReference type="Proteomes" id="UP001595617"/>
    </source>
</evidence>
<dbReference type="Proteomes" id="UP001595617">
    <property type="component" value="Unassembled WGS sequence"/>
</dbReference>
<dbReference type="RefSeq" id="WP_380694717.1">
    <property type="nucleotide sequence ID" value="NZ_JBHRYR010000002.1"/>
</dbReference>
<keyword evidence="1" id="KW-0574">Periplasm</keyword>
<keyword evidence="1" id="KW-0132">Cell division</keyword>
<dbReference type="Pfam" id="PF13174">
    <property type="entry name" value="TPR_6"/>
    <property type="match status" value="1"/>
</dbReference>
<gene>
    <name evidence="1" type="primary">cpoB</name>
    <name evidence="4" type="ORF">ACFOOG_06665</name>
</gene>
<keyword evidence="1" id="KW-0131">Cell cycle</keyword>
<dbReference type="InterPro" id="IPR011990">
    <property type="entry name" value="TPR-like_helical_dom_sf"/>
</dbReference>
<dbReference type="InterPro" id="IPR032519">
    <property type="entry name" value="YbgF_tri"/>
</dbReference>
<dbReference type="Pfam" id="PF16331">
    <property type="entry name" value="TolA_bind_tri"/>
    <property type="match status" value="1"/>
</dbReference>
<dbReference type="HAMAP" id="MF_02066">
    <property type="entry name" value="CpoB"/>
    <property type="match status" value="1"/>
</dbReference>
<keyword evidence="5" id="KW-1185">Reference proteome</keyword>
<feature type="repeat" description="TPR" evidence="2">
    <location>
        <begin position="221"/>
        <end position="254"/>
    </location>
</feature>
<evidence type="ECO:0000313" key="4">
    <source>
        <dbReference type="EMBL" id="MFC3852514.1"/>
    </source>
</evidence>
<dbReference type="InterPro" id="IPR019734">
    <property type="entry name" value="TPR_rpt"/>
</dbReference>
<feature type="domain" description="YbgF trimerisation" evidence="3">
    <location>
        <begin position="53"/>
        <end position="128"/>
    </location>
</feature>
<accession>A0ABV7ZX34</accession>
<comment type="caution">
    <text evidence="4">The sequence shown here is derived from an EMBL/GenBank/DDBJ whole genome shotgun (WGS) entry which is preliminary data.</text>
</comment>
<dbReference type="InterPro" id="IPR034706">
    <property type="entry name" value="CpoB"/>
</dbReference>
<comment type="function">
    <text evidence="1">Mediates coordination of peptidoglycan synthesis and outer membrane constriction during cell division.</text>
</comment>
<dbReference type="Pfam" id="PF13432">
    <property type="entry name" value="TPR_16"/>
    <property type="match status" value="1"/>
</dbReference>
<proteinExistence type="inferred from homology"/>
<comment type="subcellular location">
    <subcellularLocation>
        <location evidence="1">Periplasm</location>
    </subcellularLocation>
</comment>
<dbReference type="Gene3D" id="1.20.5.110">
    <property type="match status" value="1"/>
</dbReference>
<protein>
    <recommendedName>
        <fullName evidence="1">Cell division coordinator CpoB</fullName>
    </recommendedName>
</protein>